<gene>
    <name evidence="2" type="ORF">JM658_12055</name>
</gene>
<accession>A0ABS9J573</accession>
<dbReference type="EMBL" id="JAETXX010000008">
    <property type="protein sequence ID" value="MCF8715559.1"/>
    <property type="molecule type" value="Genomic_DNA"/>
</dbReference>
<evidence type="ECO:0000256" key="1">
    <source>
        <dbReference type="SAM" id="Phobius"/>
    </source>
</evidence>
<evidence type="ECO:0000313" key="2">
    <source>
        <dbReference type="EMBL" id="MCF8715559.1"/>
    </source>
</evidence>
<reference evidence="2 3" key="1">
    <citation type="submission" date="2021-01" db="EMBL/GenBank/DDBJ databases">
        <title>Genome sequencing of Joostella atrarenae M1-2 (= KCTC 23194).</title>
        <authorList>
            <person name="Zakaria M.R."/>
            <person name="Lam M.Q."/>
            <person name="Chong C.S."/>
        </authorList>
    </citation>
    <scope>NUCLEOTIDE SEQUENCE [LARGE SCALE GENOMIC DNA]</scope>
    <source>
        <strain evidence="2 3">M1-2</strain>
    </source>
</reference>
<organism evidence="2 3">
    <name type="scientific">Joostella atrarenae</name>
    <dbReference type="NCBI Taxonomy" id="679257"/>
    <lineage>
        <taxon>Bacteria</taxon>
        <taxon>Pseudomonadati</taxon>
        <taxon>Bacteroidota</taxon>
        <taxon>Flavobacteriia</taxon>
        <taxon>Flavobacteriales</taxon>
        <taxon>Flavobacteriaceae</taxon>
        <taxon>Joostella</taxon>
    </lineage>
</organism>
<evidence type="ECO:0000313" key="3">
    <source>
        <dbReference type="Proteomes" id="UP000829517"/>
    </source>
</evidence>
<keyword evidence="1" id="KW-1133">Transmembrane helix</keyword>
<keyword evidence="3" id="KW-1185">Reference proteome</keyword>
<proteinExistence type="predicted"/>
<dbReference type="RefSeq" id="WP_236959525.1">
    <property type="nucleotide sequence ID" value="NZ_JAETXX010000008.1"/>
</dbReference>
<keyword evidence="1" id="KW-0812">Transmembrane</keyword>
<comment type="caution">
    <text evidence="2">The sequence shown here is derived from an EMBL/GenBank/DDBJ whole genome shotgun (WGS) entry which is preliminary data.</text>
</comment>
<dbReference type="Proteomes" id="UP000829517">
    <property type="component" value="Unassembled WGS sequence"/>
</dbReference>
<feature type="transmembrane region" description="Helical" evidence="1">
    <location>
        <begin position="41"/>
        <end position="62"/>
    </location>
</feature>
<protein>
    <submittedName>
        <fullName evidence="2">DUF4381 domain-containing protein</fullName>
    </submittedName>
</protein>
<dbReference type="Pfam" id="PF14316">
    <property type="entry name" value="DUF4381"/>
    <property type="match status" value="1"/>
</dbReference>
<sequence>MIGVQQITDTIQKDSIPDELKSLQLEKLYEPDPIPFTFETVGWKILAVIVVLVLCISAYFMIRNYRRNAYRREALNKLKVVNSIGETLAILKIVAIKTFGRDEVGSLYGKSWLEFLDRTGKGVAFLSLEKDIEATVYKSDMASDKQKAAILLNSKKWIKTHA</sequence>
<keyword evidence="1" id="KW-0472">Membrane</keyword>
<dbReference type="InterPro" id="IPR025489">
    <property type="entry name" value="DUF4381"/>
</dbReference>
<name>A0ABS9J573_9FLAO</name>